<feature type="chain" id="PRO_5026728001" description="Lipoprotein" evidence="1">
    <location>
        <begin position="25"/>
        <end position="207"/>
    </location>
</feature>
<keyword evidence="3" id="KW-1185">Reference proteome</keyword>
<evidence type="ECO:0000313" key="2">
    <source>
        <dbReference type="EMBL" id="CAB3810834.1"/>
    </source>
</evidence>
<dbReference type="EMBL" id="CADIKI010000047">
    <property type="protein sequence ID" value="CAB3810834.1"/>
    <property type="molecule type" value="Genomic_DNA"/>
</dbReference>
<organism evidence="2 3">
    <name type="scientific">Paraburkholderia fynbosensis</name>
    <dbReference type="NCBI Taxonomy" id="1200993"/>
    <lineage>
        <taxon>Bacteria</taxon>
        <taxon>Pseudomonadati</taxon>
        <taxon>Pseudomonadota</taxon>
        <taxon>Betaproteobacteria</taxon>
        <taxon>Burkholderiales</taxon>
        <taxon>Burkholderiaceae</taxon>
        <taxon>Paraburkholderia</taxon>
    </lineage>
</organism>
<evidence type="ECO:0000313" key="3">
    <source>
        <dbReference type="Proteomes" id="UP000494252"/>
    </source>
</evidence>
<reference evidence="2 3" key="1">
    <citation type="submission" date="2020-04" db="EMBL/GenBank/DDBJ databases">
        <authorList>
            <person name="De Canck E."/>
        </authorList>
    </citation>
    <scope>NUCLEOTIDE SEQUENCE [LARGE SCALE GENOMIC DNA]</scope>
    <source>
        <strain evidence="2 3">LMG 27177</strain>
    </source>
</reference>
<keyword evidence="1" id="KW-0732">Signal</keyword>
<accession>A0A6J5H5B6</accession>
<dbReference type="RefSeq" id="WP_175166416.1">
    <property type="nucleotide sequence ID" value="NZ_CADIKI010000047.1"/>
</dbReference>
<evidence type="ECO:0000256" key="1">
    <source>
        <dbReference type="SAM" id="SignalP"/>
    </source>
</evidence>
<feature type="signal peptide" evidence="1">
    <location>
        <begin position="1"/>
        <end position="24"/>
    </location>
</feature>
<dbReference type="AlphaFoldDB" id="A0A6J5H5B6"/>
<name>A0A6J5H5B6_9BURK</name>
<dbReference type="Proteomes" id="UP000494252">
    <property type="component" value="Unassembled WGS sequence"/>
</dbReference>
<evidence type="ECO:0008006" key="4">
    <source>
        <dbReference type="Google" id="ProtNLM"/>
    </source>
</evidence>
<proteinExistence type="predicted"/>
<sequence>MKQVLLAMSLVLLLCVGGCVQHTAVDVQSQSLANASLAGCPNLSGQYAGAGRMVRGDPTQQIGARLPINLIFPIDDIDAWKAMVGRYKTDDHHIVTPPDYATLTPSSENQYVVATFYGDVKIGQYRTGFMKAQRVTCKSGVMHLTFAREETRSDYGPNHVTTEETLQIDTNGDLIVRRNVDVEYHARLLQLPMGTGHFFEEYRFPRI</sequence>
<gene>
    <name evidence="2" type="ORF">LMG27177_07511</name>
</gene>
<protein>
    <recommendedName>
        <fullName evidence="4">Lipoprotein</fullName>
    </recommendedName>
</protein>